<evidence type="ECO:0000313" key="2">
    <source>
        <dbReference type="EMBL" id="MBH5388732.1"/>
    </source>
</evidence>
<evidence type="ECO:0000313" key="3">
    <source>
        <dbReference type="Proteomes" id="UP001194539"/>
    </source>
</evidence>
<accession>A0ABS0P606</accession>
<proteinExistence type="predicted"/>
<feature type="transmembrane region" description="Helical" evidence="1">
    <location>
        <begin position="21"/>
        <end position="39"/>
    </location>
</feature>
<evidence type="ECO:0000256" key="1">
    <source>
        <dbReference type="SAM" id="Phobius"/>
    </source>
</evidence>
<dbReference type="Proteomes" id="UP001194539">
    <property type="component" value="Unassembled WGS sequence"/>
</dbReference>
<gene>
    <name evidence="2" type="ORF">H1B27_20925</name>
</gene>
<protein>
    <submittedName>
        <fullName evidence="2">Uncharacterized protein</fullName>
    </submittedName>
</protein>
<dbReference type="RefSeq" id="WP_156504893.1">
    <property type="nucleotide sequence ID" value="NZ_JACEGD010000019.1"/>
</dbReference>
<keyword evidence="1" id="KW-0472">Membrane</keyword>
<dbReference type="EMBL" id="JACEGD010000019">
    <property type="protein sequence ID" value="MBH5388732.1"/>
    <property type="molecule type" value="Genomic_DNA"/>
</dbReference>
<sequence>MQKSPQDLPRSDHPVVRKWRLAVVSFYGSLLAVMLMLALTTDHDVQTAGTSVPLASLKK</sequence>
<comment type="caution">
    <text evidence="2">The sequence shown here is derived from an EMBL/GenBank/DDBJ whole genome shotgun (WGS) entry which is preliminary data.</text>
</comment>
<keyword evidence="3" id="KW-1185">Reference proteome</keyword>
<keyword evidence="1" id="KW-0812">Transmembrane</keyword>
<reference evidence="2 3" key="1">
    <citation type="submission" date="2020-07" db="EMBL/GenBank/DDBJ databases">
        <title>Bradyrhizobium diversity isolated from nodules of indigenous legumes of Western Australia.</title>
        <authorList>
            <person name="Klepa M.S."/>
        </authorList>
    </citation>
    <scope>NUCLEOTIDE SEQUENCE [LARGE SCALE GENOMIC DNA]</scope>
    <source>
        <strain evidence="2 3">CNPSo 4019</strain>
    </source>
</reference>
<name>A0ABS0P606_9BRAD</name>
<organism evidence="2 3">
    <name type="scientific">Bradyrhizobium diversitatis</name>
    <dbReference type="NCBI Taxonomy" id="2755406"/>
    <lineage>
        <taxon>Bacteria</taxon>
        <taxon>Pseudomonadati</taxon>
        <taxon>Pseudomonadota</taxon>
        <taxon>Alphaproteobacteria</taxon>
        <taxon>Hyphomicrobiales</taxon>
        <taxon>Nitrobacteraceae</taxon>
        <taxon>Bradyrhizobium</taxon>
    </lineage>
</organism>
<keyword evidence="1" id="KW-1133">Transmembrane helix</keyword>